<feature type="binding site" evidence="1">
    <location>
        <position position="30"/>
    </location>
    <ligand>
        <name>Mg(2+)</name>
        <dbReference type="ChEBI" id="CHEBI:18420"/>
        <label>4</label>
    </ligand>
</feature>
<dbReference type="RefSeq" id="WP_047240081.1">
    <property type="nucleotide sequence ID" value="NZ_CP011541.1"/>
</dbReference>
<dbReference type="GO" id="GO:0005524">
    <property type="term" value="F:ATP binding"/>
    <property type="evidence" value="ECO:0007669"/>
    <property type="project" value="UniProtKB-UniRule"/>
</dbReference>
<feature type="binding site" evidence="1">
    <location>
        <position position="77"/>
    </location>
    <ligand>
        <name>Mg(2+)</name>
        <dbReference type="ChEBI" id="CHEBI:18420"/>
        <label>3</label>
    </ligand>
</feature>
<evidence type="ECO:0000256" key="1">
    <source>
        <dbReference type="HAMAP-Rule" id="MF_02128"/>
    </source>
</evidence>
<dbReference type="PANTHER" id="PTHR30270:SF0">
    <property type="entry name" value="THIAMINE-MONOPHOSPHATE KINASE"/>
    <property type="match status" value="1"/>
</dbReference>
<feature type="binding site" evidence="1">
    <location>
        <position position="220"/>
    </location>
    <ligand>
        <name>ATP</name>
        <dbReference type="ChEBI" id="CHEBI:30616"/>
    </ligand>
</feature>
<dbReference type="GO" id="GO:0000287">
    <property type="term" value="F:magnesium ion binding"/>
    <property type="evidence" value="ECO:0007669"/>
    <property type="project" value="UniProtKB-UniRule"/>
</dbReference>
<sequence length="317" mass="32801">MAELTLGDLGEHAVIERIVAVAPSSRNGDDAAILGQAAPNSRTVVTTDMLIENRHFRTEWSTPEEIGQRAILQNFADIEAMGARPIAAVLAIAAPPSTPISFIEGLARGVEQRVEYYNAELVGGDLTSGDMVVISVTAIGSLGGSAPALELHRAKPGQTVIAAGSIGYSGAGLALLKAMPRSDVPSSLSPLIDAFVAPTLNPGRGMIARATGATAMTDNSDGLVFDLSTIATRSKVSIDLDPNTIAPDALLLEAGELLGIDPWDWILGGGEDHTLLGTTAFDVPSGFRAVGHVVKPGTHPVTLGGEPPRTTSGWVSF</sequence>
<comment type="caution">
    <text evidence="1">Lacks conserved residue(s) required for the propagation of feature annotation.</text>
</comment>
<keyword evidence="1" id="KW-0547">Nucleotide-binding</keyword>
<dbReference type="NCBIfam" id="TIGR01379">
    <property type="entry name" value="thiL"/>
    <property type="match status" value="1"/>
</dbReference>
<dbReference type="SUPFAM" id="SSF55326">
    <property type="entry name" value="PurM N-terminal domain-like"/>
    <property type="match status" value="1"/>
</dbReference>
<dbReference type="PANTHER" id="PTHR30270">
    <property type="entry name" value="THIAMINE-MONOPHOSPHATE KINASE"/>
    <property type="match status" value="1"/>
</dbReference>
<comment type="catalytic activity">
    <reaction evidence="1">
        <text>thiamine phosphate + ATP = thiamine diphosphate + ADP</text>
        <dbReference type="Rhea" id="RHEA:15913"/>
        <dbReference type="ChEBI" id="CHEBI:30616"/>
        <dbReference type="ChEBI" id="CHEBI:37575"/>
        <dbReference type="ChEBI" id="CHEBI:58937"/>
        <dbReference type="ChEBI" id="CHEBI:456216"/>
        <dbReference type="EC" id="2.7.4.16"/>
    </reaction>
</comment>
<dbReference type="SUPFAM" id="SSF56042">
    <property type="entry name" value="PurM C-terminal domain-like"/>
    <property type="match status" value="1"/>
</dbReference>
<gene>
    <name evidence="1 4" type="primary">thiL</name>
    <name evidence="4" type="ORF">CEPID_05575</name>
</gene>
<keyword evidence="1" id="KW-0784">Thiamine biosynthesis</keyword>
<dbReference type="NCBIfam" id="NF004351">
    <property type="entry name" value="PRK05731.1-4"/>
    <property type="match status" value="1"/>
</dbReference>
<name>A0A0G3GP23_9CORY</name>
<feature type="binding site" evidence="1">
    <location>
        <position position="77"/>
    </location>
    <ligand>
        <name>Mg(2+)</name>
        <dbReference type="ChEBI" id="CHEBI:18420"/>
        <label>2</label>
    </ligand>
</feature>
<evidence type="ECO:0000313" key="5">
    <source>
        <dbReference type="Proteomes" id="UP000035368"/>
    </source>
</evidence>
<feature type="binding site" evidence="1">
    <location>
        <position position="314"/>
    </location>
    <ligand>
        <name>substrate</name>
    </ligand>
</feature>
<dbReference type="EC" id="2.7.4.16" evidence="1"/>
<feature type="binding site" evidence="1">
    <location>
        <position position="221"/>
    </location>
    <ligand>
        <name>Mg(2+)</name>
        <dbReference type="ChEBI" id="CHEBI:18420"/>
        <label>5</label>
    </ligand>
</feature>
<dbReference type="UniPathway" id="UPA00060">
    <property type="reaction ID" value="UER00142"/>
</dbReference>
<dbReference type="InterPro" id="IPR036676">
    <property type="entry name" value="PurM-like_C_sf"/>
</dbReference>
<dbReference type="GO" id="GO:0009229">
    <property type="term" value="P:thiamine diphosphate biosynthetic process"/>
    <property type="evidence" value="ECO:0007669"/>
    <property type="project" value="UniProtKB-UniRule"/>
</dbReference>
<dbReference type="EMBL" id="CP011541">
    <property type="protein sequence ID" value="AKK02981.1"/>
    <property type="molecule type" value="Genomic_DNA"/>
</dbReference>
<keyword evidence="1" id="KW-0460">Magnesium</keyword>
<keyword evidence="1 4" id="KW-0808">Transferase</keyword>
<dbReference type="GO" id="GO:0009228">
    <property type="term" value="P:thiamine biosynthetic process"/>
    <property type="evidence" value="ECO:0007669"/>
    <property type="project" value="UniProtKB-KW"/>
</dbReference>
<dbReference type="Gene3D" id="3.30.1330.10">
    <property type="entry name" value="PurM-like, N-terminal domain"/>
    <property type="match status" value="1"/>
</dbReference>
<evidence type="ECO:0000256" key="2">
    <source>
        <dbReference type="SAM" id="MobiDB-lite"/>
    </source>
</evidence>
<feature type="binding site" evidence="1">
    <location>
        <position position="77"/>
    </location>
    <ligand>
        <name>Mg(2+)</name>
        <dbReference type="ChEBI" id="CHEBI:18420"/>
        <label>4</label>
    </ligand>
</feature>
<dbReference type="Gene3D" id="3.90.650.10">
    <property type="entry name" value="PurM-like C-terminal domain"/>
    <property type="match status" value="1"/>
</dbReference>
<dbReference type="HAMAP" id="MF_02128">
    <property type="entry name" value="TMP_kinase"/>
    <property type="match status" value="1"/>
</dbReference>
<feature type="binding site" evidence="1">
    <location>
        <position position="125"/>
    </location>
    <ligand>
        <name>Mg(2+)</name>
        <dbReference type="ChEBI" id="CHEBI:18420"/>
        <label>1</label>
    </ligand>
</feature>
<feature type="binding site" evidence="1">
    <location>
        <position position="218"/>
    </location>
    <ligand>
        <name>Mg(2+)</name>
        <dbReference type="ChEBI" id="CHEBI:18420"/>
        <label>3</label>
    </ligand>
</feature>
<feature type="region of interest" description="Disordered" evidence="2">
    <location>
        <begin position="298"/>
        <end position="317"/>
    </location>
</feature>
<accession>A0A0G3GP23</accession>
<evidence type="ECO:0000313" key="4">
    <source>
        <dbReference type="EMBL" id="AKK02981.1"/>
    </source>
</evidence>
<comment type="miscellaneous">
    <text evidence="1">Reaction mechanism of ThiL seems to utilize a direct, inline transfer of the gamma-phosphate of ATP to TMP rather than a phosphorylated enzyme intermediate.</text>
</comment>
<feature type="binding site" evidence="1">
    <location>
        <position position="46"/>
    </location>
    <ligand>
        <name>Mg(2+)</name>
        <dbReference type="ChEBI" id="CHEBI:18420"/>
        <label>4</label>
    </ligand>
</feature>
<dbReference type="Proteomes" id="UP000035368">
    <property type="component" value="Chromosome"/>
</dbReference>
<dbReference type="Pfam" id="PF00586">
    <property type="entry name" value="AIRS"/>
    <property type="match status" value="1"/>
</dbReference>
<dbReference type="InterPro" id="IPR036921">
    <property type="entry name" value="PurM-like_N_sf"/>
</dbReference>
<dbReference type="STRING" id="1050174.CEPID_05575"/>
<feature type="binding site" evidence="1">
    <location>
        <position position="30"/>
    </location>
    <ligand>
        <name>Mg(2+)</name>
        <dbReference type="ChEBI" id="CHEBI:18420"/>
        <label>3</label>
    </ligand>
</feature>
<comment type="similarity">
    <text evidence="1">Belongs to the thiamine-monophosphate kinase family.</text>
</comment>
<keyword evidence="1 4" id="KW-0418">Kinase</keyword>
<proteinExistence type="inferred from homology"/>
<feature type="binding site" evidence="1">
    <location>
        <position position="48"/>
    </location>
    <ligand>
        <name>Mg(2+)</name>
        <dbReference type="ChEBI" id="CHEBI:18420"/>
        <label>2</label>
    </ligand>
</feature>
<keyword evidence="1" id="KW-0479">Metal-binding</keyword>
<feature type="binding site" evidence="1">
    <location>
        <position position="48"/>
    </location>
    <ligand>
        <name>Mg(2+)</name>
        <dbReference type="ChEBI" id="CHEBI:18420"/>
        <label>1</label>
    </ligand>
</feature>
<dbReference type="KEGG" id="cei:CEPID_05575"/>
<feature type="binding site" evidence="1">
    <location>
        <position position="55"/>
    </location>
    <ligand>
        <name>substrate</name>
    </ligand>
</feature>
<comment type="function">
    <text evidence="1">Catalyzes the ATP-dependent phosphorylation of thiamine-monophosphate (TMP) to form thiamine-pyrophosphate (TPP), the active form of vitamin B1.</text>
</comment>
<dbReference type="PIRSF" id="PIRSF005303">
    <property type="entry name" value="Thiam_monoph_kin"/>
    <property type="match status" value="1"/>
</dbReference>
<dbReference type="GO" id="GO:0009030">
    <property type="term" value="F:thiamine-phosphate kinase activity"/>
    <property type="evidence" value="ECO:0007669"/>
    <property type="project" value="UniProtKB-UniRule"/>
</dbReference>
<organism evidence="4 5">
    <name type="scientific">Corynebacterium epidermidicanis</name>
    <dbReference type="NCBI Taxonomy" id="1050174"/>
    <lineage>
        <taxon>Bacteria</taxon>
        <taxon>Bacillati</taxon>
        <taxon>Actinomycetota</taxon>
        <taxon>Actinomycetes</taxon>
        <taxon>Mycobacteriales</taxon>
        <taxon>Corynebacteriaceae</taxon>
        <taxon>Corynebacterium</taxon>
    </lineage>
</organism>
<feature type="binding site" evidence="1">
    <location>
        <position position="47"/>
    </location>
    <ligand>
        <name>Mg(2+)</name>
        <dbReference type="ChEBI" id="CHEBI:18420"/>
        <label>1</label>
    </ligand>
</feature>
<dbReference type="InterPro" id="IPR006283">
    <property type="entry name" value="ThiL-like"/>
</dbReference>
<dbReference type="PATRIC" id="fig|1050174.4.peg.1128"/>
<feature type="domain" description="PurM-like N-terminal" evidence="3">
    <location>
        <begin position="28"/>
        <end position="141"/>
    </location>
</feature>
<feature type="binding site" evidence="1">
    <location>
        <begin position="124"/>
        <end position="125"/>
    </location>
    <ligand>
        <name>ATP</name>
        <dbReference type="ChEBI" id="CHEBI:30616"/>
    </ligand>
</feature>
<dbReference type="CDD" id="cd02194">
    <property type="entry name" value="ThiL"/>
    <property type="match status" value="1"/>
</dbReference>
<evidence type="ECO:0000259" key="3">
    <source>
        <dbReference type="Pfam" id="PF00586"/>
    </source>
</evidence>
<keyword evidence="5" id="KW-1185">Reference proteome</keyword>
<protein>
    <recommendedName>
        <fullName evidence="1">Thiamine-monophosphate kinase</fullName>
        <shortName evidence="1">TMP kinase</shortName>
        <shortName evidence="1">Thiamine-phosphate kinase</shortName>
        <ecNumber evidence="1">2.7.4.16</ecNumber>
    </recommendedName>
</protein>
<keyword evidence="1" id="KW-0067">ATP-binding</keyword>
<dbReference type="AlphaFoldDB" id="A0A0G3GP23"/>
<feature type="binding site" evidence="1">
    <location>
        <position position="271"/>
    </location>
    <ligand>
        <name>substrate</name>
    </ligand>
</feature>
<reference evidence="4 5" key="1">
    <citation type="submission" date="2015-05" db="EMBL/GenBank/DDBJ databases">
        <title>Complete genome sequence of Corynebacterium epidermidicanis DSM 45586, isolated from the skin of a dog suffering from pruritus.</title>
        <authorList>
            <person name="Ruckert C."/>
            <person name="Albersmeier A."/>
            <person name="Winkler A."/>
            <person name="Tauch A."/>
        </authorList>
    </citation>
    <scope>NUCLEOTIDE SEQUENCE [LARGE SCALE GENOMIC DNA]</scope>
    <source>
        <strain evidence="4 5">DSM 45586</strain>
    </source>
</reference>
<dbReference type="InterPro" id="IPR016188">
    <property type="entry name" value="PurM-like_N"/>
</dbReference>
<comment type="pathway">
    <text evidence="1">Cofactor biosynthesis; thiamine diphosphate biosynthesis; thiamine diphosphate from thiamine phosphate: step 1/1.</text>
</comment>
<dbReference type="OrthoDB" id="9802811at2"/>